<dbReference type="InterPro" id="IPR036047">
    <property type="entry name" value="F-box-like_dom_sf"/>
</dbReference>
<dbReference type="Proteomes" id="UP000077051">
    <property type="component" value="Unassembled WGS sequence"/>
</dbReference>
<dbReference type="EMBL" id="AMYB01000005">
    <property type="protein sequence ID" value="OAD01825.1"/>
    <property type="molecule type" value="Genomic_DNA"/>
</dbReference>
<dbReference type="OrthoDB" id="2218526at2759"/>
<protein>
    <recommendedName>
        <fullName evidence="3">F-box domain-containing protein</fullName>
    </recommendedName>
</protein>
<dbReference type="Gene3D" id="3.80.10.10">
    <property type="entry name" value="Ribonuclease Inhibitor"/>
    <property type="match status" value="1"/>
</dbReference>
<evidence type="ECO:0008006" key="3">
    <source>
        <dbReference type="Google" id="ProtNLM"/>
    </source>
</evidence>
<name>A0A168K020_MUCCL</name>
<sequence length="601" mass="68924">MALQHTRLPWELWMNILDKVESAIQLSECRLVCSKWDKLAEAAMFSKNICITKEGNIIKLCDHLAKNPSRANLIQSLEVYVPLEERPHVYTLLRLAFTPTMQNLTILAGSAMDADFFGALYGLVKGSAEEHYNLKVMPMTLDPTYENYANAALAFKDTLHYLQTSYSCSALTTRFGKLSEFKQLEVLELEAEPFQNVFKLDAILKNCRKLKTLELFHRNGDDRTEQDAATMASWTKRNVEKVSSLTQLRISYAYPDLVQYLTFKYPSIQSLNCTMPDIYQDDNFQSVMDAVKSLPEFHIQFMLENHNLLNAAINTICQKTQGAGFIIDIEYRELMREDLQAELQFATSSSLGKRTHLAVYIAENESHQLHQGILTDLQNNIGSNRIHHLNMDLLSFRRWSSRNPPEESKVFYDIVDKLPALENLHLNTDRIVYQPSVCDRVVERQLEKIIITYAVIDTRVFPQISTLYPALRMLTLESCTTVDEQQQDNNIQIDMPYTRLLRLDLACEEPYINFTGDFDDHIASMVSRSKAFGDAYVKLSLLDSDTQLHWKLNGSLEPTSLNAEEYESHYKNSNNAGITIICASLDTLIIQLGEFRVWLDL</sequence>
<keyword evidence="2" id="KW-1185">Reference proteome</keyword>
<dbReference type="SUPFAM" id="SSF81383">
    <property type="entry name" value="F-box domain"/>
    <property type="match status" value="1"/>
</dbReference>
<proteinExistence type="predicted"/>
<accession>A0A168K020</accession>
<dbReference type="AlphaFoldDB" id="A0A168K020"/>
<dbReference type="VEuPathDB" id="FungiDB:MUCCIDRAFT_163777"/>
<evidence type="ECO:0000313" key="1">
    <source>
        <dbReference type="EMBL" id="OAD01825.1"/>
    </source>
</evidence>
<organism evidence="1 2">
    <name type="scientific">Mucor lusitanicus CBS 277.49</name>
    <dbReference type="NCBI Taxonomy" id="747725"/>
    <lineage>
        <taxon>Eukaryota</taxon>
        <taxon>Fungi</taxon>
        <taxon>Fungi incertae sedis</taxon>
        <taxon>Mucoromycota</taxon>
        <taxon>Mucoromycotina</taxon>
        <taxon>Mucoromycetes</taxon>
        <taxon>Mucorales</taxon>
        <taxon>Mucorineae</taxon>
        <taxon>Mucoraceae</taxon>
        <taxon>Mucor</taxon>
    </lineage>
</organism>
<reference evidence="1 2" key="1">
    <citation type="submission" date="2015-06" db="EMBL/GenBank/DDBJ databases">
        <title>Expansion of signal transduction pathways in fungi by whole-genome duplication.</title>
        <authorList>
            <consortium name="DOE Joint Genome Institute"/>
            <person name="Corrochano L.M."/>
            <person name="Kuo A."/>
            <person name="Marcet-Houben M."/>
            <person name="Polaino S."/>
            <person name="Salamov A."/>
            <person name="Villalobos J.M."/>
            <person name="Alvarez M.I."/>
            <person name="Avalos J."/>
            <person name="Benito E.P."/>
            <person name="Benoit I."/>
            <person name="Burger G."/>
            <person name="Camino L.P."/>
            <person name="Canovas D."/>
            <person name="Cerda-Olmedo E."/>
            <person name="Cheng J.-F."/>
            <person name="Dominguez A."/>
            <person name="Elias M."/>
            <person name="Eslava A.P."/>
            <person name="Glaser F."/>
            <person name="Grimwood J."/>
            <person name="Gutierrez G."/>
            <person name="Heitman J."/>
            <person name="Henrissat B."/>
            <person name="Iturriaga E.A."/>
            <person name="Lang B.F."/>
            <person name="Lavin J.L."/>
            <person name="Lee S."/>
            <person name="Li W."/>
            <person name="Lindquist E."/>
            <person name="Lopez-Garcia S."/>
            <person name="Luque E.M."/>
            <person name="Marcos A.T."/>
            <person name="Martin J."/>
            <person name="Mccluskey K."/>
            <person name="Medina H.R."/>
            <person name="Miralles-Duran A."/>
            <person name="Miyazaki A."/>
            <person name="Munoz-Torres E."/>
            <person name="Oguiza J.A."/>
            <person name="Ohm R."/>
            <person name="Olmedo M."/>
            <person name="Orejas M."/>
            <person name="Ortiz-Castellanos L."/>
            <person name="Pisabarro A.G."/>
            <person name="Rodriguez-Romero J."/>
            <person name="Ruiz-Herrera J."/>
            <person name="Ruiz-Vazquez R."/>
            <person name="Sanz C."/>
            <person name="Schackwitz W."/>
            <person name="Schmutz J."/>
            <person name="Shahriari M."/>
            <person name="Shelest E."/>
            <person name="Silva-Franco F."/>
            <person name="Soanes D."/>
            <person name="Syed K."/>
            <person name="Tagua V.G."/>
            <person name="Talbot N.J."/>
            <person name="Thon M."/>
            <person name="De Vries R.P."/>
            <person name="Wiebenga A."/>
            <person name="Yadav J.S."/>
            <person name="Braun E.L."/>
            <person name="Baker S."/>
            <person name="Garre V."/>
            <person name="Horwitz B."/>
            <person name="Torres-Martinez S."/>
            <person name="Idnurm A."/>
            <person name="Herrera-Estrella A."/>
            <person name="Gabaldon T."/>
            <person name="Grigoriev I.V."/>
        </authorList>
    </citation>
    <scope>NUCLEOTIDE SEQUENCE [LARGE SCALE GENOMIC DNA]</scope>
    <source>
        <strain evidence="1 2">CBS 277.49</strain>
    </source>
</reference>
<gene>
    <name evidence="1" type="ORF">MUCCIDRAFT_163777</name>
</gene>
<comment type="caution">
    <text evidence="1">The sequence shown here is derived from an EMBL/GenBank/DDBJ whole genome shotgun (WGS) entry which is preliminary data.</text>
</comment>
<evidence type="ECO:0000313" key="2">
    <source>
        <dbReference type="Proteomes" id="UP000077051"/>
    </source>
</evidence>
<dbReference type="InterPro" id="IPR032675">
    <property type="entry name" value="LRR_dom_sf"/>
</dbReference>